<feature type="domain" description="DUF6242" evidence="1">
    <location>
        <begin position="217"/>
        <end position="288"/>
    </location>
</feature>
<dbReference type="Pfam" id="PF25852">
    <property type="entry name" value="DUF6242_C"/>
    <property type="match status" value="1"/>
</dbReference>
<dbReference type="EMBL" id="JAUKVY010000027">
    <property type="protein sequence ID" value="MDO1536308.1"/>
    <property type="molecule type" value="Genomic_DNA"/>
</dbReference>
<reference evidence="2" key="1">
    <citation type="submission" date="2023-06" db="EMBL/GenBank/DDBJ databases">
        <authorList>
            <person name="Jiang Y."/>
            <person name="Liu Q."/>
        </authorList>
    </citation>
    <scope>NUCLEOTIDE SEQUENCE</scope>
    <source>
        <strain evidence="2">CGMCC 1.12090</strain>
    </source>
</reference>
<evidence type="ECO:0000313" key="3">
    <source>
        <dbReference type="Proteomes" id="UP001169027"/>
    </source>
</evidence>
<dbReference type="InterPro" id="IPR015915">
    <property type="entry name" value="Kelch-typ_b-propeller"/>
</dbReference>
<comment type="caution">
    <text evidence="2">The sequence shown here is derived from an EMBL/GenBank/DDBJ whole genome shotgun (WGS) entry which is preliminary data.</text>
</comment>
<dbReference type="InterPro" id="IPR011043">
    <property type="entry name" value="Gal_Oxase/kelch_b-propeller"/>
</dbReference>
<name>A0ABT8SBL5_9BURK</name>
<dbReference type="SUPFAM" id="SSF50965">
    <property type="entry name" value="Galactose oxidase, central domain"/>
    <property type="match status" value="1"/>
</dbReference>
<dbReference type="InterPro" id="IPR058667">
    <property type="entry name" value="DUF6242_C"/>
</dbReference>
<organism evidence="2 3">
    <name type="scientific">Variovorax ginsengisoli</name>
    <dbReference type="NCBI Taxonomy" id="363844"/>
    <lineage>
        <taxon>Bacteria</taxon>
        <taxon>Pseudomonadati</taxon>
        <taxon>Pseudomonadota</taxon>
        <taxon>Betaproteobacteria</taxon>
        <taxon>Burkholderiales</taxon>
        <taxon>Comamonadaceae</taxon>
        <taxon>Variovorax</taxon>
    </lineage>
</organism>
<evidence type="ECO:0000313" key="2">
    <source>
        <dbReference type="EMBL" id="MDO1536308.1"/>
    </source>
</evidence>
<sequence length="411" mass="44295">MPASGSPTSSAGAWLSFKPAIVDLTVFPQTSTPFSVAAVSSRSIAQTVNIAIIDTKGVITPNVKISGGGLQYVASMSTNPDLVPGSYSGSFEVRVCYDANPLVCTQPVEGSPWQLPYKIRVLDPAEFSYASWEEVPITPSFRDKLFTSSMALSVYDGKPLLVLANGTTGVMETYISPDFGTKWSLQAIPGPTPLTSRFALSSDGAAVYLSGGSYPYRNHVWKFDGVAWQRQTASAEFPARERHLMAKVGTTLFMAGGSNGGVSPLRDLWTSTDEGITWSKRTDSLPAALGVVTCALNWRGSLLLIGDAVATSPDGVQWTVQSGYPVNFPKRSRYCAVLNDKLIIATNGQTLTELGRPVQSMSTTDLVNWHLEPNRSRISDIEVPNMVAVDGRLLMFAGQSTSELTLYRTVR</sequence>
<dbReference type="Proteomes" id="UP001169027">
    <property type="component" value="Unassembled WGS sequence"/>
</dbReference>
<dbReference type="RefSeq" id="WP_301814315.1">
    <property type="nucleotide sequence ID" value="NZ_JAUJZH010000027.1"/>
</dbReference>
<dbReference type="Gene3D" id="2.120.10.80">
    <property type="entry name" value="Kelch-type beta propeller"/>
    <property type="match status" value="1"/>
</dbReference>
<evidence type="ECO:0000259" key="1">
    <source>
        <dbReference type="Pfam" id="PF25852"/>
    </source>
</evidence>
<keyword evidence="3" id="KW-1185">Reference proteome</keyword>
<proteinExistence type="predicted"/>
<protein>
    <recommendedName>
        <fullName evidence="1">DUF6242 domain-containing protein</fullName>
    </recommendedName>
</protein>
<accession>A0ABT8SBL5</accession>
<gene>
    <name evidence="2" type="ORF">Q2T77_28875</name>
</gene>